<name>A0ABV0JQ70_9CYAN</name>
<organism evidence="1 2">
    <name type="scientific">Funiculus sociatus GB2-A5</name>
    <dbReference type="NCBI Taxonomy" id="2933946"/>
    <lineage>
        <taxon>Bacteria</taxon>
        <taxon>Bacillati</taxon>
        <taxon>Cyanobacteriota</taxon>
        <taxon>Cyanophyceae</taxon>
        <taxon>Coleofasciculales</taxon>
        <taxon>Coleofasciculaceae</taxon>
        <taxon>Funiculus</taxon>
    </lineage>
</organism>
<sequence length="60" mass="6826">MKTINQTPQVSFALSSALIIGCYSLLEKSAEWEDVREGLRKRSRLPEKILSQLMRALYGV</sequence>
<dbReference type="EMBL" id="JAMPKK010000028">
    <property type="protein sequence ID" value="MEP0865560.1"/>
    <property type="molecule type" value="Genomic_DNA"/>
</dbReference>
<evidence type="ECO:0000313" key="1">
    <source>
        <dbReference type="EMBL" id="MEP0865560.1"/>
    </source>
</evidence>
<dbReference type="PROSITE" id="PS51257">
    <property type="entry name" value="PROKAR_LIPOPROTEIN"/>
    <property type="match status" value="1"/>
</dbReference>
<dbReference type="RefSeq" id="WP_190426009.1">
    <property type="nucleotide sequence ID" value="NZ_JAMPKK010000028.1"/>
</dbReference>
<dbReference type="Proteomes" id="UP001442494">
    <property type="component" value="Unassembled WGS sequence"/>
</dbReference>
<evidence type="ECO:0000313" key="2">
    <source>
        <dbReference type="Proteomes" id="UP001442494"/>
    </source>
</evidence>
<gene>
    <name evidence="1" type="ORF">NDI37_13895</name>
</gene>
<proteinExistence type="predicted"/>
<reference evidence="1 2" key="1">
    <citation type="submission" date="2022-04" db="EMBL/GenBank/DDBJ databases">
        <title>Positive selection, recombination, and allopatry shape intraspecific diversity of widespread and dominant cyanobacteria.</title>
        <authorList>
            <person name="Wei J."/>
            <person name="Shu W."/>
            <person name="Hu C."/>
        </authorList>
    </citation>
    <scope>NUCLEOTIDE SEQUENCE [LARGE SCALE GENOMIC DNA]</scope>
    <source>
        <strain evidence="1 2">GB2-A5</strain>
    </source>
</reference>
<keyword evidence="2" id="KW-1185">Reference proteome</keyword>
<accession>A0ABV0JQ70</accession>
<protein>
    <submittedName>
        <fullName evidence="1">Uncharacterized protein</fullName>
    </submittedName>
</protein>
<comment type="caution">
    <text evidence="1">The sequence shown here is derived from an EMBL/GenBank/DDBJ whole genome shotgun (WGS) entry which is preliminary data.</text>
</comment>